<reference evidence="2 3" key="1">
    <citation type="submission" date="2019-11" db="EMBL/GenBank/DDBJ databases">
        <title>Draft genome sequences of five Paenibacillus species of dairy origin.</title>
        <authorList>
            <person name="Olajide A.M."/>
            <person name="Chen S."/>
            <person name="Lapointe G."/>
        </authorList>
    </citation>
    <scope>NUCLEOTIDE SEQUENCE [LARGE SCALE GENOMIC DNA]</scope>
    <source>
        <strain evidence="2 3">3CT49</strain>
    </source>
</reference>
<protein>
    <submittedName>
        <fullName evidence="2">Uncharacterized protein</fullName>
    </submittedName>
</protein>
<name>A0A6N8ELB3_PAEMA</name>
<evidence type="ECO:0000313" key="2">
    <source>
        <dbReference type="EMBL" id="MUG21076.1"/>
    </source>
</evidence>
<dbReference type="AlphaFoldDB" id="A0A6N8ELB3"/>
<proteinExistence type="predicted"/>
<feature type="region of interest" description="Disordered" evidence="1">
    <location>
        <begin position="19"/>
        <end position="74"/>
    </location>
</feature>
<dbReference type="OrthoDB" id="2658167at2"/>
<dbReference type="EMBL" id="WNZZ01000001">
    <property type="protein sequence ID" value="MUG21076.1"/>
    <property type="molecule type" value="Genomic_DNA"/>
</dbReference>
<feature type="compositionally biased region" description="Polar residues" evidence="1">
    <location>
        <begin position="25"/>
        <end position="50"/>
    </location>
</feature>
<gene>
    <name evidence="2" type="ORF">GNQ08_01340</name>
</gene>
<dbReference type="Proteomes" id="UP000442469">
    <property type="component" value="Unassembled WGS sequence"/>
</dbReference>
<evidence type="ECO:0000313" key="3">
    <source>
        <dbReference type="Proteomes" id="UP000442469"/>
    </source>
</evidence>
<comment type="caution">
    <text evidence="2">The sequence shown here is derived from an EMBL/GenBank/DDBJ whole genome shotgun (WGS) entry which is preliminary data.</text>
</comment>
<accession>A0A6N8ELB3</accession>
<evidence type="ECO:0000256" key="1">
    <source>
        <dbReference type="SAM" id="MobiDB-lite"/>
    </source>
</evidence>
<organism evidence="2 3">
    <name type="scientific">Paenibacillus macerans</name>
    <name type="common">Bacillus macerans</name>
    <dbReference type="NCBI Taxonomy" id="44252"/>
    <lineage>
        <taxon>Bacteria</taxon>
        <taxon>Bacillati</taxon>
        <taxon>Bacillota</taxon>
        <taxon>Bacilli</taxon>
        <taxon>Bacillales</taxon>
        <taxon>Paenibacillaceae</taxon>
        <taxon>Paenibacillus</taxon>
    </lineage>
</organism>
<sequence length="265" mass="29226">MGAWLLLGAILLAGCSSDMPEAASQAPNEPTGNQAFTQPEQETNQGTTNPEQGTAATEPTQEAEEGPAWSSENKEVKLKPVKVTDTSYEGLTVEINGVKKEFDWSFPTLYEPQVFYADVTGDGKQEAVIIYSIGKGTGLSLDEIHVLDSSDFSEIKVPSYEETVANHIETHITNHDDILDIKVNAMEKEHKFRYESPYPDLDQDQLGFGGVVYYNVKNQKLTSTLGASIGMAVYVCDVHITYKFDPAKNEFVADQIEVEPFSNMK</sequence>
<feature type="compositionally biased region" description="Low complexity" evidence="1">
    <location>
        <begin position="51"/>
        <end position="60"/>
    </location>
</feature>